<evidence type="ECO:0000313" key="2">
    <source>
        <dbReference type="EMBL" id="SVP95052.1"/>
    </source>
</evidence>
<dbReference type="InterPro" id="IPR050870">
    <property type="entry name" value="FAST_kinase"/>
</dbReference>
<dbReference type="InterPro" id="IPR058917">
    <property type="entry name" value="RESC6_dom"/>
</dbReference>
<dbReference type="PANTHER" id="PTHR21228:SF40">
    <property type="entry name" value="LD45607P"/>
    <property type="match status" value="1"/>
</dbReference>
<dbReference type="GO" id="GO:0035770">
    <property type="term" value="C:ribonucleoprotein granule"/>
    <property type="evidence" value="ECO:0007669"/>
    <property type="project" value="TreeGrafter"/>
</dbReference>
<dbReference type="GO" id="GO:0003723">
    <property type="term" value="F:RNA binding"/>
    <property type="evidence" value="ECO:0007669"/>
    <property type="project" value="TreeGrafter"/>
</dbReference>
<organism evidence="3">
    <name type="scientific">Theileria annulata</name>
    <dbReference type="NCBI Taxonomy" id="5874"/>
    <lineage>
        <taxon>Eukaryota</taxon>
        <taxon>Sar</taxon>
        <taxon>Alveolata</taxon>
        <taxon>Apicomplexa</taxon>
        <taxon>Aconoidasida</taxon>
        <taxon>Piroplasmida</taxon>
        <taxon>Theileriidae</taxon>
        <taxon>Theileria</taxon>
    </lineage>
</organism>
<proteinExistence type="predicted"/>
<protein>
    <recommendedName>
        <fullName evidence="1">RNA-editing substrate-binding complex 6 protein domain-containing protein</fullName>
    </recommendedName>
</protein>
<dbReference type="PANTHER" id="PTHR21228">
    <property type="entry name" value="FAST LEU-RICH DOMAIN-CONTAINING"/>
    <property type="match status" value="1"/>
</dbReference>
<dbReference type="GO" id="GO:0044528">
    <property type="term" value="P:regulation of mitochondrial mRNA stability"/>
    <property type="evidence" value="ECO:0007669"/>
    <property type="project" value="TreeGrafter"/>
</dbReference>
<evidence type="ECO:0000259" key="1">
    <source>
        <dbReference type="Pfam" id="PF26188"/>
    </source>
</evidence>
<accession>A0A3B0NK04</accession>
<sequence length="1272" mass="145759">MCSHLSKIIKPLFYSSKLNNKITFSWKNSLYSNYINLEQIRFYSKSTDNNTQIVSDTELDDFCSLLNQDKQNWWSLYVRGEVPDYEPRRNMFHKLTSEGIDVESMEPYEIEDFTRWLLMRQNHGEKYPKIEEENPVKTPKMIRKIYTSFYKFNLKGLKLTRKFGTESNVVKHEEFLKNFDTGIQKEDSGEGSNVVIESYNDNYKGSKERFHSYPLAENDMYSNKPVWMQLNEIENAYKLKFKYKSRVEAQKKISKANKSIETLGELESNPSRLVEIDSFRTINSEVKEETKTTEVSKSLETPFSTISDGTHLINDIDLGGDAYYEKVDLNNNPGSIRAPDSIKPQNILKEEKSLLTEIFGDGDDNYIDATKPSAIIESTTNLEAETWLNMDPNHILIQQDLLKSKNTTQVLSSIGDKLKQMNSVNVSTAIHRLAKYTNPYNRYMVVNHESFGKLIALVEDHILKFDPQGLTNIFWSMIKLKITPKWLDCLLEQININANSLNLSELSNCLFCLSKLTKANDSSLELRFKILSLVQDKIKQFKRPLDLTCVSTALARLNVRNPVIFGHISSQVISSLEEFKIQEICGIAWSYASLGFTDHLLFRKIREFIESKADPNNIGNIVHLAWALSKIKEADPDFFLYTVSPLVRSHLSSLNCRQMTTISWAYVNAGVEDQDLFNDIASTLIHHVDEMTTHDVASSVVAFSHIEVDKLLLKKIKSRAALMLNEFTPLQLSKIVAGFAGLADQHFYNQVAKVVDSKLHLMSPENIVEILLGFTNANVLPIQLFTKLLNTVSKSCKKMYAEDSLLLLDLLRTLQGSNISQQLSKSFSNLAQNLIEQIDQRVSRWKCFDVTQITTLFNCLKLGDGTVDVMGTIVKQLSSCLNRVYKSVLPLERKREIFLNFLLSTNNLPTNSLNVLKTNFAKDPELIKSFNNIMTLAKVNPEDLTYIEVAVKMLHSCTVIGFSDHLTSSLFDEVIECELESQIEDVELGSKLIWSLVESNLHVKWALEKIKYFSTNYVFEPNLKDLDSLVRLMWSCAAVSEDSLLLDLTRHLSIYENLFPSEVFLSQQTALHILKCMNNPNVIFRDVELLEQGQPQLDKDKQDLENSFGELEKKSMDILKEWLEYKREDLYVKSKKNKKLRTPEMDHDSFISECLIRVILAKYNIFQMKIPHKTLHVVENIYRVSISFPVENQLLDVVGFTDVLVPRGQIRSSTLLRQRQLQILGYGIHPLRLSSLYESNGEKAKNLIAETISSFNTLAKDHISFSKMVPSA</sequence>
<reference evidence="3" key="1">
    <citation type="submission" date="2018-07" db="EMBL/GenBank/DDBJ databases">
        <authorList>
            <person name="Quirk P.G."/>
            <person name="Krulwich T.A."/>
        </authorList>
    </citation>
    <scope>NUCLEOTIDE SEQUENCE</scope>
    <source>
        <strain evidence="3">Anand</strain>
    </source>
</reference>
<dbReference type="GO" id="GO:0005759">
    <property type="term" value="C:mitochondrial matrix"/>
    <property type="evidence" value="ECO:0007669"/>
    <property type="project" value="TreeGrafter"/>
</dbReference>
<dbReference type="EMBL" id="UIVS01000004">
    <property type="protein sequence ID" value="SVP95616.1"/>
    <property type="molecule type" value="Genomic_DNA"/>
</dbReference>
<dbReference type="Pfam" id="PF26188">
    <property type="entry name" value="RESC6"/>
    <property type="match status" value="1"/>
</dbReference>
<dbReference type="GO" id="GO:0000963">
    <property type="term" value="P:mitochondrial RNA processing"/>
    <property type="evidence" value="ECO:0007669"/>
    <property type="project" value="TreeGrafter"/>
</dbReference>
<feature type="domain" description="RNA-editing substrate-binding complex 6 protein" evidence="1">
    <location>
        <begin position="546"/>
        <end position="804"/>
    </location>
</feature>
<name>A0A3B0NK04_THEAN</name>
<dbReference type="EMBL" id="UIVT01000004">
    <property type="protein sequence ID" value="SVP95052.1"/>
    <property type="molecule type" value="Genomic_DNA"/>
</dbReference>
<dbReference type="AlphaFoldDB" id="A0A3B0NK04"/>
<evidence type="ECO:0000313" key="3">
    <source>
        <dbReference type="EMBL" id="SVP95616.1"/>
    </source>
</evidence>
<dbReference type="VEuPathDB" id="PiroplasmaDB:TA11170"/>
<gene>
    <name evidence="2" type="ORF">TAT_000378200</name>
    <name evidence="3" type="ORF">TAV_000378100</name>
</gene>